<organism evidence="9 10">
    <name type="scientific">Rehmannia glutinosa</name>
    <name type="common">Chinese foxglove</name>
    <dbReference type="NCBI Taxonomy" id="99300"/>
    <lineage>
        <taxon>Eukaryota</taxon>
        <taxon>Viridiplantae</taxon>
        <taxon>Streptophyta</taxon>
        <taxon>Embryophyta</taxon>
        <taxon>Tracheophyta</taxon>
        <taxon>Spermatophyta</taxon>
        <taxon>Magnoliopsida</taxon>
        <taxon>eudicotyledons</taxon>
        <taxon>Gunneridae</taxon>
        <taxon>Pentapetalae</taxon>
        <taxon>asterids</taxon>
        <taxon>lamiids</taxon>
        <taxon>Lamiales</taxon>
        <taxon>Orobanchaceae</taxon>
        <taxon>Rehmannieae</taxon>
        <taxon>Rehmannia</taxon>
    </lineage>
</organism>
<evidence type="ECO:0000256" key="5">
    <source>
        <dbReference type="ARBA" id="ARBA00023098"/>
    </source>
</evidence>
<feature type="transmembrane region" description="Helical" evidence="8">
    <location>
        <begin position="270"/>
        <end position="296"/>
    </location>
</feature>
<sequence length="416" mass="47192">MEDSESSGQYDDEEEFHDALDDFTFYDCIESLSEPIESNGEVSISAGNPNPYPGEKTLPRAGLRRRKSNSHHESSGADSMELSKVSSSVRLENYLRERKLRLSRKNRAYADELESSGPSEIEHSSECPKIVVSGEKEEKSEERSTITNANANDNAREDLVRDESNLRGIHDTNSSFLFTLAGIVIKSISFQIYLLIKIFMFPVWLVYYLCMIVFNPFGLLKRCRRYLIRKMKRIMNLVYEVVSQSMSGWLKEHQSIWKLGLKCCWGLLWSAYVCTVLVGLLVSAFVMGGVLIRVMVEEPIRMQRSLNFNYNEKSPVAFVPIITHTDLIHDMYPGEKAEIGKASGSRVIPPNHKLKVTVSLTLPESEYNQNLGIFQVCVQCCYNGFVLATAIRMFLCPKSTDDCMLPFAMSLCTSKK</sequence>
<feature type="transmembrane region" description="Helical" evidence="8">
    <location>
        <begin position="202"/>
        <end position="221"/>
    </location>
</feature>
<keyword evidence="6 8" id="KW-0472">Membrane</keyword>
<dbReference type="CDD" id="cd23995">
    <property type="entry name" value="Seipin_BSCL2_like"/>
    <property type="match status" value="1"/>
</dbReference>
<evidence type="ECO:0000256" key="7">
    <source>
        <dbReference type="SAM" id="MobiDB-lite"/>
    </source>
</evidence>
<evidence type="ECO:0000256" key="2">
    <source>
        <dbReference type="ARBA" id="ARBA00022692"/>
    </source>
</evidence>
<keyword evidence="4 8" id="KW-1133">Transmembrane helix</keyword>
<reference evidence="9 10" key="1">
    <citation type="journal article" date="2021" name="Comput. Struct. Biotechnol. J.">
        <title>De novo genome assembly of the potent medicinal plant Rehmannia glutinosa using nanopore technology.</title>
        <authorList>
            <person name="Ma L."/>
            <person name="Dong C."/>
            <person name="Song C."/>
            <person name="Wang X."/>
            <person name="Zheng X."/>
            <person name="Niu Y."/>
            <person name="Chen S."/>
            <person name="Feng W."/>
        </authorList>
    </citation>
    <scope>NUCLEOTIDE SEQUENCE [LARGE SCALE GENOMIC DNA]</scope>
    <source>
        <strain evidence="9">DH-2019</strain>
    </source>
</reference>
<evidence type="ECO:0000313" key="9">
    <source>
        <dbReference type="EMBL" id="KAK6133551.1"/>
    </source>
</evidence>
<feature type="region of interest" description="Disordered" evidence="7">
    <location>
        <begin position="113"/>
        <end position="154"/>
    </location>
</feature>
<evidence type="ECO:0000256" key="3">
    <source>
        <dbReference type="ARBA" id="ARBA00022824"/>
    </source>
</evidence>
<evidence type="ECO:0000313" key="10">
    <source>
        <dbReference type="Proteomes" id="UP001318860"/>
    </source>
</evidence>
<dbReference type="InterPro" id="IPR009617">
    <property type="entry name" value="Seipin"/>
</dbReference>
<keyword evidence="10" id="KW-1185">Reference proteome</keyword>
<name>A0ABR0VEK0_REHGL</name>
<protein>
    <recommendedName>
        <fullName evidence="11">Seipin</fullName>
    </recommendedName>
</protein>
<gene>
    <name evidence="9" type="ORF">DH2020_032680</name>
</gene>
<dbReference type="PANTHER" id="PTHR21212">
    <property type="entry name" value="BERNARDINELLI-SEIP CONGENITAL LIPODYSTROPHY 2 HOMOLOG BSCL2 PROTEIN"/>
    <property type="match status" value="1"/>
</dbReference>
<dbReference type="Pfam" id="PF06775">
    <property type="entry name" value="Seipin"/>
    <property type="match status" value="1"/>
</dbReference>
<proteinExistence type="predicted"/>
<feature type="region of interest" description="Disordered" evidence="7">
    <location>
        <begin position="36"/>
        <end position="83"/>
    </location>
</feature>
<dbReference type="Proteomes" id="UP001318860">
    <property type="component" value="Unassembled WGS sequence"/>
</dbReference>
<evidence type="ECO:0000256" key="4">
    <source>
        <dbReference type="ARBA" id="ARBA00022989"/>
    </source>
</evidence>
<comment type="caution">
    <text evidence="9">The sequence shown here is derived from an EMBL/GenBank/DDBJ whole genome shotgun (WGS) entry which is preliminary data.</text>
</comment>
<evidence type="ECO:0000256" key="8">
    <source>
        <dbReference type="SAM" id="Phobius"/>
    </source>
</evidence>
<keyword evidence="3" id="KW-0256">Endoplasmic reticulum</keyword>
<dbReference type="PANTHER" id="PTHR21212:SF0">
    <property type="entry name" value="SEIPIN"/>
    <property type="match status" value="1"/>
</dbReference>
<comment type="subcellular location">
    <subcellularLocation>
        <location evidence="1">Endoplasmic reticulum membrane</location>
        <topology evidence="1">Multi-pass membrane protein</topology>
    </subcellularLocation>
</comment>
<accession>A0ABR0VEK0</accession>
<feature type="transmembrane region" description="Helical" evidence="8">
    <location>
        <begin position="176"/>
        <end position="196"/>
    </location>
</feature>
<evidence type="ECO:0000256" key="1">
    <source>
        <dbReference type="ARBA" id="ARBA00004477"/>
    </source>
</evidence>
<evidence type="ECO:0000256" key="6">
    <source>
        <dbReference type="ARBA" id="ARBA00023136"/>
    </source>
</evidence>
<evidence type="ECO:0008006" key="11">
    <source>
        <dbReference type="Google" id="ProtNLM"/>
    </source>
</evidence>
<dbReference type="EMBL" id="JABTTQ020001211">
    <property type="protein sequence ID" value="KAK6133551.1"/>
    <property type="molecule type" value="Genomic_DNA"/>
</dbReference>
<keyword evidence="2 8" id="KW-0812">Transmembrane</keyword>
<keyword evidence="5" id="KW-0443">Lipid metabolism</keyword>
<feature type="compositionally biased region" description="Basic and acidic residues" evidence="7">
    <location>
        <begin position="134"/>
        <end position="144"/>
    </location>
</feature>